<evidence type="ECO:0000313" key="5">
    <source>
        <dbReference type="RefSeq" id="XP_041441390.1"/>
    </source>
</evidence>
<name>A0A8J1MI30_XENLA</name>
<protein>
    <submittedName>
        <fullName evidence="3 4">Regulatory protein zeste-like</fullName>
    </submittedName>
</protein>
<keyword evidence="2" id="KW-1185">Reference proteome</keyword>
<dbReference type="RefSeq" id="XP_041441391.1">
    <property type="nucleotide sequence ID" value="XM_041585457.1"/>
</dbReference>
<feature type="region of interest" description="Disordered" evidence="1">
    <location>
        <begin position="99"/>
        <end position="200"/>
    </location>
</feature>
<evidence type="ECO:0000313" key="4">
    <source>
        <dbReference type="RefSeq" id="XP_041441389.1"/>
    </source>
</evidence>
<dbReference type="RefSeq" id="XP_041441388.1">
    <property type="nucleotide sequence ID" value="XM_041585454.1"/>
</dbReference>
<dbReference type="KEGG" id="xla:121401084"/>
<reference evidence="3 4" key="1">
    <citation type="submission" date="2025-04" db="UniProtKB">
        <authorList>
            <consortium name="RefSeq"/>
        </authorList>
    </citation>
    <scope>IDENTIFICATION</scope>
    <source>
        <strain evidence="3 4">J_2021</strain>
        <tissue evidence="3 4">Erythrocytes</tissue>
    </source>
</reference>
<dbReference type="InterPro" id="IPR036274">
    <property type="entry name" value="HR1_rpt_sf"/>
</dbReference>
<gene>
    <name evidence="3 4" type="primary">LOC121401082</name>
    <name evidence="5" type="synonym">LOC121401083</name>
    <name evidence="6" type="synonym">LOC121401084</name>
</gene>
<dbReference type="RefSeq" id="XP_041441389.1">
    <property type="nucleotide sequence ID" value="XM_041585455.1"/>
</dbReference>
<feature type="compositionally biased region" description="Low complexity" evidence="1">
    <location>
        <begin position="190"/>
        <end position="200"/>
    </location>
</feature>
<evidence type="ECO:0000313" key="2">
    <source>
        <dbReference type="Proteomes" id="UP000186698"/>
    </source>
</evidence>
<dbReference type="KEGG" id="xla:121401083"/>
<organism evidence="2 4">
    <name type="scientific">Xenopus laevis</name>
    <name type="common">African clawed frog</name>
    <dbReference type="NCBI Taxonomy" id="8355"/>
    <lineage>
        <taxon>Eukaryota</taxon>
        <taxon>Metazoa</taxon>
        <taxon>Chordata</taxon>
        <taxon>Craniata</taxon>
        <taxon>Vertebrata</taxon>
        <taxon>Euteleostomi</taxon>
        <taxon>Amphibia</taxon>
        <taxon>Batrachia</taxon>
        <taxon>Anura</taxon>
        <taxon>Pipoidea</taxon>
        <taxon>Pipidae</taxon>
        <taxon>Xenopodinae</taxon>
        <taxon>Xenopus</taxon>
        <taxon>Xenopus</taxon>
    </lineage>
</organism>
<sequence>MGAKLCNILHRHRHTETVDINQSFDACEPWVSICFSGMKQELLRDIRKEMRIAAGAQKLYLVTKDRQTKAQVKELRNISERKVKALFSSLHKLNVQLAQREAENSPDAVLETTRDTDVNFPAPEITAPEVQVISDPASDSSQHQHDESSEEPVPEIEQPPEQPSDRDLPVEDTNEEAEEEAESVVEEDPVQQQQQNEEER</sequence>
<dbReference type="GeneID" id="121401082"/>
<dbReference type="Gene3D" id="1.10.287.160">
    <property type="entry name" value="HR1 repeat"/>
    <property type="match status" value="1"/>
</dbReference>
<feature type="compositionally biased region" description="Acidic residues" evidence="1">
    <location>
        <begin position="170"/>
        <end position="189"/>
    </location>
</feature>
<evidence type="ECO:0000313" key="3">
    <source>
        <dbReference type="RefSeq" id="XP_041441388.1"/>
    </source>
</evidence>
<accession>A0A8J1MI30</accession>
<evidence type="ECO:0000256" key="1">
    <source>
        <dbReference type="SAM" id="MobiDB-lite"/>
    </source>
</evidence>
<proteinExistence type="predicted"/>
<dbReference type="AlphaFoldDB" id="A0A8J1MI30"/>
<dbReference type="Proteomes" id="UP000186698">
    <property type="component" value="Chromosome 3L"/>
</dbReference>
<dbReference type="RefSeq" id="XP_041441390.1">
    <property type="nucleotide sequence ID" value="XM_041585456.1"/>
</dbReference>
<dbReference type="KEGG" id="xla:121401082"/>
<dbReference type="SUPFAM" id="SSF46585">
    <property type="entry name" value="HR1 repeat"/>
    <property type="match status" value="1"/>
</dbReference>
<evidence type="ECO:0000313" key="6">
    <source>
        <dbReference type="RefSeq" id="XP_041441391.1"/>
    </source>
</evidence>